<name>A0AA97ASB8_LEPBY</name>
<organism evidence="1">
    <name type="scientific">Leptolyngbya boryana CZ1</name>
    <dbReference type="NCBI Taxonomy" id="3060204"/>
    <lineage>
        <taxon>Bacteria</taxon>
        <taxon>Bacillati</taxon>
        <taxon>Cyanobacteriota</taxon>
        <taxon>Cyanophyceae</taxon>
        <taxon>Leptolyngbyales</taxon>
        <taxon>Leptolyngbyaceae</taxon>
        <taxon>Leptolyngbya group</taxon>
        <taxon>Leptolyngbya</taxon>
    </lineage>
</organism>
<evidence type="ECO:0000313" key="1">
    <source>
        <dbReference type="EMBL" id="WNZ48262.1"/>
    </source>
</evidence>
<protein>
    <submittedName>
        <fullName evidence="1">Uncharacterized protein</fullName>
    </submittedName>
</protein>
<dbReference type="EMBL" id="CP130144">
    <property type="protein sequence ID" value="WNZ48262.1"/>
    <property type="molecule type" value="Genomic_DNA"/>
</dbReference>
<reference evidence="1" key="2">
    <citation type="submission" date="2023-07" db="EMBL/GenBank/DDBJ databases">
        <authorList>
            <person name="Bai X.-H."/>
            <person name="Wang H.-H."/>
            <person name="Wang J."/>
            <person name="Ma M.-Y."/>
            <person name="Hu H.-H."/>
            <person name="Song Z.-L."/>
            <person name="Ma H.-G."/>
            <person name="Fan Y."/>
            <person name="Du C.-Y."/>
            <person name="Xu J.-C."/>
        </authorList>
    </citation>
    <scope>NUCLEOTIDE SEQUENCE</scope>
    <source>
        <strain evidence="1">CZ1</strain>
    </source>
</reference>
<accession>A0AA97ASB8</accession>
<dbReference type="AlphaFoldDB" id="A0AA97ASB8"/>
<proteinExistence type="predicted"/>
<dbReference type="RefSeq" id="WP_316428601.1">
    <property type="nucleotide sequence ID" value="NZ_CP130144.1"/>
</dbReference>
<sequence>MSKVPERSVGQYEIQLKDVDDHLLPATIELGCRDWTEDSGRCTECRISLQWAGGVIENTDWHFFESFKKVREQLSLHSLLPVCYGASRRVILTGMGIDMALGRKVYRVGEEGQLIRPTVDIFKTGDDVEPVSVKDQEIFQDEWWKLFRK</sequence>
<gene>
    <name evidence="1" type="ORF">Q2T42_10515</name>
</gene>
<reference evidence="1" key="1">
    <citation type="journal article" date="2023" name="Plants (Basel)">
        <title>Genomic Analysis of Leptolyngbya boryana CZ1 Reveals Efficient Carbon Fixation Modules.</title>
        <authorList>
            <person name="Bai X."/>
            <person name="Wang H."/>
            <person name="Cheng W."/>
            <person name="Wang J."/>
            <person name="Ma M."/>
            <person name="Hu H."/>
            <person name="Song Z."/>
            <person name="Ma H."/>
            <person name="Fan Y."/>
            <person name="Du C."/>
            <person name="Xu J."/>
        </authorList>
    </citation>
    <scope>NUCLEOTIDE SEQUENCE</scope>
    <source>
        <strain evidence="1">CZ1</strain>
    </source>
</reference>